<protein>
    <submittedName>
        <fullName evidence="1">Uncharacterized protein</fullName>
    </submittedName>
</protein>
<name>A0A815KB46_9BILA</name>
<reference evidence="1" key="1">
    <citation type="submission" date="2021-02" db="EMBL/GenBank/DDBJ databases">
        <authorList>
            <person name="Nowell W R."/>
        </authorList>
    </citation>
    <scope>NUCLEOTIDE SEQUENCE</scope>
</reference>
<gene>
    <name evidence="1" type="ORF">RFH988_LOCUS34449</name>
</gene>
<dbReference type="Proteomes" id="UP000663882">
    <property type="component" value="Unassembled WGS sequence"/>
</dbReference>
<dbReference type="OrthoDB" id="423533at2759"/>
<comment type="caution">
    <text evidence="1">The sequence shown here is derived from an EMBL/GenBank/DDBJ whole genome shotgun (WGS) entry which is preliminary data.</text>
</comment>
<evidence type="ECO:0000313" key="2">
    <source>
        <dbReference type="Proteomes" id="UP000663882"/>
    </source>
</evidence>
<sequence>MASANGAHRFADFGALPKRMLAPIEAGEDEVLLLPARKFQVKSCLDSGNGLHIVQLEEMKPDYDLLEPVPVPDPVVIPKNDKHVKGQPKATEKTVTIKHGAGAMEEKFSTIQLNVNPKSQGQ</sequence>
<dbReference type="AlphaFoldDB" id="A0A815KB46"/>
<proteinExistence type="predicted"/>
<accession>A0A815KB46</accession>
<dbReference type="EMBL" id="CAJNOO010004774">
    <property type="protein sequence ID" value="CAF1393288.1"/>
    <property type="molecule type" value="Genomic_DNA"/>
</dbReference>
<evidence type="ECO:0000313" key="1">
    <source>
        <dbReference type="EMBL" id="CAF1393288.1"/>
    </source>
</evidence>
<organism evidence="1 2">
    <name type="scientific">Rotaria sordida</name>
    <dbReference type="NCBI Taxonomy" id="392033"/>
    <lineage>
        <taxon>Eukaryota</taxon>
        <taxon>Metazoa</taxon>
        <taxon>Spiralia</taxon>
        <taxon>Gnathifera</taxon>
        <taxon>Rotifera</taxon>
        <taxon>Eurotatoria</taxon>
        <taxon>Bdelloidea</taxon>
        <taxon>Philodinida</taxon>
        <taxon>Philodinidae</taxon>
        <taxon>Rotaria</taxon>
    </lineage>
</organism>